<dbReference type="CDD" id="cd00254">
    <property type="entry name" value="LT-like"/>
    <property type="match status" value="1"/>
</dbReference>
<proteinExistence type="inferred from homology"/>
<dbReference type="InterPro" id="IPR023346">
    <property type="entry name" value="Lysozyme-like_dom_sf"/>
</dbReference>
<dbReference type="GO" id="GO:0000270">
    <property type="term" value="P:peptidoglycan metabolic process"/>
    <property type="evidence" value="ECO:0007669"/>
    <property type="project" value="InterPro"/>
</dbReference>
<organism evidence="3 4">
    <name type="scientific">candidate division WOR-3 bacterium</name>
    <dbReference type="NCBI Taxonomy" id="2052148"/>
    <lineage>
        <taxon>Bacteria</taxon>
        <taxon>Bacteria division WOR-3</taxon>
    </lineage>
</organism>
<dbReference type="SUPFAM" id="SSF53955">
    <property type="entry name" value="Lysozyme-like"/>
    <property type="match status" value="1"/>
</dbReference>
<feature type="domain" description="Transglycosylase SLT" evidence="2">
    <location>
        <begin position="2"/>
        <end position="88"/>
    </location>
</feature>
<dbReference type="PANTHER" id="PTHR37423">
    <property type="entry name" value="SOLUBLE LYTIC MUREIN TRANSGLYCOSYLASE-RELATED"/>
    <property type="match status" value="1"/>
</dbReference>
<comment type="similarity">
    <text evidence="1">Belongs to the transglycosylase Slt family.</text>
</comment>
<dbReference type="Pfam" id="PF01464">
    <property type="entry name" value="SLT"/>
    <property type="match status" value="1"/>
</dbReference>
<dbReference type="Proteomes" id="UP000268469">
    <property type="component" value="Unassembled WGS sequence"/>
</dbReference>
<dbReference type="InterPro" id="IPR000189">
    <property type="entry name" value="Transglyc_AS"/>
</dbReference>
<evidence type="ECO:0000259" key="2">
    <source>
        <dbReference type="Pfam" id="PF01464"/>
    </source>
</evidence>
<dbReference type="GO" id="GO:0016020">
    <property type="term" value="C:membrane"/>
    <property type="evidence" value="ECO:0007669"/>
    <property type="project" value="InterPro"/>
</dbReference>
<gene>
    <name evidence="3" type="ORF">DRP53_04025</name>
</gene>
<dbReference type="EMBL" id="QNBE01000029">
    <property type="protein sequence ID" value="RKX70738.1"/>
    <property type="molecule type" value="Genomic_DNA"/>
</dbReference>
<evidence type="ECO:0000313" key="3">
    <source>
        <dbReference type="EMBL" id="RKX70738.1"/>
    </source>
</evidence>
<comment type="caution">
    <text evidence="3">The sequence shown here is derived from an EMBL/GenBank/DDBJ whole genome shotgun (WGS) entry which is preliminary data.</text>
</comment>
<dbReference type="PANTHER" id="PTHR37423:SF2">
    <property type="entry name" value="MEMBRANE-BOUND LYTIC MUREIN TRANSGLYCOSYLASE C"/>
    <property type="match status" value="1"/>
</dbReference>
<sequence>MDPKLINLVIEKESGFNPRARSKKGAIGLMQLMPETARKLGVKNPYDPEENIEAGVRYLRMLLDRYKTLDLALAAYHAGPRAVEEARGVPQIPETVSYINYILSRYSGTQRDRIFCRIRRGEIIFTNIPE</sequence>
<evidence type="ECO:0000313" key="4">
    <source>
        <dbReference type="Proteomes" id="UP000268469"/>
    </source>
</evidence>
<name>A0A660SIW8_UNCW3</name>
<dbReference type="AlphaFoldDB" id="A0A660SIW8"/>
<dbReference type="Gene3D" id="1.10.530.10">
    <property type="match status" value="1"/>
</dbReference>
<protein>
    <recommendedName>
        <fullName evidence="2">Transglycosylase SLT domain-containing protein</fullName>
    </recommendedName>
</protein>
<dbReference type="PROSITE" id="PS00922">
    <property type="entry name" value="TRANSGLYCOSYLASE"/>
    <property type="match status" value="1"/>
</dbReference>
<dbReference type="InterPro" id="IPR008258">
    <property type="entry name" value="Transglycosylase_SLT_dom_1"/>
</dbReference>
<accession>A0A660SIW8</accession>
<evidence type="ECO:0000256" key="1">
    <source>
        <dbReference type="ARBA" id="ARBA00007734"/>
    </source>
</evidence>
<reference evidence="3 4" key="1">
    <citation type="submission" date="2018-06" db="EMBL/GenBank/DDBJ databases">
        <title>Extensive metabolic versatility and redundancy in microbially diverse, dynamic hydrothermal sediments.</title>
        <authorList>
            <person name="Dombrowski N."/>
            <person name="Teske A."/>
            <person name="Baker B.J."/>
        </authorList>
    </citation>
    <scope>NUCLEOTIDE SEQUENCE [LARGE SCALE GENOMIC DNA]</scope>
    <source>
        <strain evidence="3">B36_G15</strain>
    </source>
</reference>
<dbReference type="GO" id="GO:0008933">
    <property type="term" value="F:peptidoglycan lytic transglycosylase activity"/>
    <property type="evidence" value="ECO:0007669"/>
    <property type="project" value="InterPro"/>
</dbReference>